<evidence type="ECO:0000256" key="2">
    <source>
        <dbReference type="ARBA" id="ARBA00022679"/>
    </source>
</evidence>
<evidence type="ECO:0000313" key="6">
    <source>
        <dbReference type="Proteomes" id="UP001596109"/>
    </source>
</evidence>
<keyword evidence="2 4" id="KW-0808">Transferase</keyword>
<accession>A0ABW0TQE8</accession>
<evidence type="ECO:0000256" key="3">
    <source>
        <dbReference type="ARBA" id="ARBA00022777"/>
    </source>
</evidence>
<dbReference type="InterPro" id="IPR036129">
    <property type="entry name" value="Glycerate_kinase_sf"/>
</dbReference>
<keyword evidence="6" id="KW-1185">Reference proteome</keyword>
<dbReference type="NCBIfam" id="TIGR00045">
    <property type="entry name" value="glycerate kinase"/>
    <property type="match status" value="1"/>
</dbReference>
<proteinExistence type="inferred from homology"/>
<organism evidence="5 6">
    <name type="scientific">Sporosarcina soli</name>
    <dbReference type="NCBI Taxonomy" id="334736"/>
    <lineage>
        <taxon>Bacteria</taxon>
        <taxon>Bacillati</taxon>
        <taxon>Bacillota</taxon>
        <taxon>Bacilli</taxon>
        <taxon>Bacillales</taxon>
        <taxon>Caryophanaceae</taxon>
        <taxon>Sporosarcina</taxon>
    </lineage>
</organism>
<dbReference type="EMBL" id="JBHSNO010000016">
    <property type="protein sequence ID" value="MFC5591397.1"/>
    <property type="molecule type" value="Genomic_DNA"/>
</dbReference>
<comment type="caution">
    <text evidence="5">The sequence shown here is derived from an EMBL/GenBank/DDBJ whole genome shotgun (WGS) entry which is preliminary data.</text>
</comment>
<dbReference type="Gene3D" id="3.90.1510.10">
    <property type="entry name" value="Glycerate kinase, domain 2"/>
    <property type="match status" value="1"/>
</dbReference>
<dbReference type="Pfam" id="PF02595">
    <property type="entry name" value="Gly_kinase"/>
    <property type="match status" value="1"/>
</dbReference>
<evidence type="ECO:0000313" key="5">
    <source>
        <dbReference type="EMBL" id="MFC5591397.1"/>
    </source>
</evidence>
<dbReference type="InterPro" id="IPR018197">
    <property type="entry name" value="Glycerate_kinase_RE-like"/>
</dbReference>
<dbReference type="PIRSF" id="PIRSF006078">
    <property type="entry name" value="GlxK"/>
    <property type="match status" value="1"/>
</dbReference>
<gene>
    <name evidence="5" type="ORF">ACFPRA_21150</name>
</gene>
<dbReference type="PANTHER" id="PTHR21599:SF0">
    <property type="entry name" value="GLYCERATE KINASE"/>
    <property type="match status" value="1"/>
</dbReference>
<dbReference type="GO" id="GO:0016301">
    <property type="term" value="F:kinase activity"/>
    <property type="evidence" value="ECO:0007669"/>
    <property type="project" value="UniProtKB-KW"/>
</dbReference>
<reference evidence="6" key="1">
    <citation type="journal article" date="2019" name="Int. J. Syst. Evol. Microbiol.">
        <title>The Global Catalogue of Microorganisms (GCM) 10K type strain sequencing project: providing services to taxonomists for standard genome sequencing and annotation.</title>
        <authorList>
            <consortium name="The Broad Institute Genomics Platform"/>
            <consortium name="The Broad Institute Genome Sequencing Center for Infectious Disease"/>
            <person name="Wu L."/>
            <person name="Ma J."/>
        </authorList>
    </citation>
    <scope>NUCLEOTIDE SEQUENCE [LARGE SCALE GENOMIC DNA]</scope>
    <source>
        <strain evidence="6">CGMCC 4.1434</strain>
    </source>
</reference>
<dbReference type="SUPFAM" id="SSF110738">
    <property type="entry name" value="Glycerate kinase I"/>
    <property type="match status" value="1"/>
</dbReference>
<evidence type="ECO:0000256" key="1">
    <source>
        <dbReference type="ARBA" id="ARBA00006284"/>
    </source>
</evidence>
<sequence>MKIIVAPDSFKGSLTAVEAAQAMAAGVKDYDATITTVLLPAADGGEGTMHSLVGATQGTEVACAVQDPLGRTIEANYGVLGDGETCVVEIAEASGLTLLHEDERNPLVTSSYGTGELIRYALDAGFRKFIIGLGGSATNDAGAGMLQALGMKFLSKEGVELNPGGGALNELHTMDSSHFDKRIAESHFLIASDVENPFIGPTGASPVFGPQKGATPAMVAHLDQALNTFANVVEQQIGISLHAKKGAGAAGGAGGAFQAFMPGEMQQGIHVVLQAIAFHEQLNEADLILTGEGKTDIQTLSGKTPFGIAEVARQEGKPVLLISGMVDEESREALQPFFTELHEVSDGTRSVDELMKHAAYYLQQKTKEVLEQYLGI</sequence>
<dbReference type="InterPro" id="IPR004381">
    <property type="entry name" value="Glycerate_kinase"/>
</dbReference>
<dbReference type="Proteomes" id="UP001596109">
    <property type="component" value="Unassembled WGS sequence"/>
</dbReference>
<dbReference type="PANTHER" id="PTHR21599">
    <property type="entry name" value="GLYCERATE KINASE"/>
    <property type="match status" value="1"/>
</dbReference>
<comment type="similarity">
    <text evidence="1 4">Belongs to the glycerate kinase type-1 family.</text>
</comment>
<name>A0ABW0TQE8_9BACL</name>
<dbReference type="InterPro" id="IPR018193">
    <property type="entry name" value="Glyc_kinase_flavodox-like_fold"/>
</dbReference>
<protein>
    <submittedName>
        <fullName evidence="5">Glycerate kinase</fullName>
    </submittedName>
</protein>
<keyword evidence="3 4" id="KW-0418">Kinase</keyword>
<dbReference type="RefSeq" id="WP_381439142.1">
    <property type="nucleotide sequence ID" value="NZ_JBHSNO010000016.1"/>
</dbReference>
<dbReference type="Gene3D" id="3.40.50.10350">
    <property type="entry name" value="Glycerate kinase, domain 1"/>
    <property type="match status" value="1"/>
</dbReference>
<evidence type="ECO:0000256" key="4">
    <source>
        <dbReference type="PIRNR" id="PIRNR006078"/>
    </source>
</evidence>